<dbReference type="RefSeq" id="WP_188524139.1">
    <property type="nucleotide sequence ID" value="NZ_BMDG01000008.1"/>
</dbReference>
<keyword evidence="2" id="KW-1133">Transmembrane helix</keyword>
<keyword evidence="4" id="KW-1185">Reference proteome</keyword>
<feature type="transmembrane region" description="Helical" evidence="2">
    <location>
        <begin position="307"/>
        <end position="328"/>
    </location>
</feature>
<name>A0ABQ2B9R2_9MICO</name>
<organism evidence="3 4">
    <name type="scientific">Isoptericola cucumis</name>
    <dbReference type="NCBI Taxonomy" id="1776856"/>
    <lineage>
        <taxon>Bacteria</taxon>
        <taxon>Bacillati</taxon>
        <taxon>Actinomycetota</taxon>
        <taxon>Actinomycetes</taxon>
        <taxon>Micrococcales</taxon>
        <taxon>Promicromonosporaceae</taxon>
        <taxon>Isoptericola</taxon>
    </lineage>
</organism>
<feature type="transmembrane region" description="Helical" evidence="2">
    <location>
        <begin position="94"/>
        <end position="112"/>
    </location>
</feature>
<evidence type="ECO:0000256" key="1">
    <source>
        <dbReference type="SAM" id="MobiDB-lite"/>
    </source>
</evidence>
<sequence length="434" mass="45824">MTVRDAEAPPQRRRGSGRVPLPPAPRDVPLPATFGDWYDVAASNLGAVQRRDSGGRRMLAGLVLVLGCLLGLGLATEPVLVLLGNGPDGAQADVASVVVGGLVLLGTLAWWTRYRRDWGRARRLRQGWALALRDPEVLALPTRTQATGPGVDPERMHDFRARELAELEPYPGVKPVDGFSGLLDALRAILYPLVLAVGLLLVVVGSDQDDLVDGATALSPGVVLLVVGLLASVRAWRRLADGWVVAGLEHDDRARWTGWRVLTGHEEAAAPRPWWRRLNLVFLPVAVGGLVVVVARSASGPTAGVDGVAIGVGIVVVPILLVYGSFVVRMMAGRVRARGVEVSVRVLADDVPPLGPEVVVPGPAVLDLGDAPTLRPADGAAVALDGAALVSGVPHMLASRRHWLMLADGSQVPLVCADVRRLQRLAGSAGLRVL</sequence>
<reference evidence="4" key="1">
    <citation type="journal article" date="2019" name="Int. J. Syst. Evol. Microbiol.">
        <title>The Global Catalogue of Microorganisms (GCM) 10K type strain sequencing project: providing services to taxonomists for standard genome sequencing and annotation.</title>
        <authorList>
            <consortium name="The Broad Institute Genomics Platform"/>
            <consortium name="The Broad Institute Genome Sequencing Center for Infectious Disease"/>
            <person name="Wu L."/>
            <person name="Ma J."/>
        </authorList>
    </citation>
    <scope>NUCLEOTIDE SEQUENCE [LARGE SCALE GENOMIC DNA]</scope>
    <source>
        <strain evidence="4">CCM 8653</strain>
    </source>
</reference>
<comment type="caution">
    <text evidence="3">The sequence shown here is derived from an EMBL/GenBank/DDBJ whole genome shotgun (WGS) entry which is preliminary data.</text>
</comment>
<feature type="region of interest" description="Disordered" evidence="1">
    <location>
        <begin position="1"/>
        <end position="25"/>
    </location>
</feature>
<gene>
    <name evidence="3" type="ORF">GCM10007368_26090</name>
</gene>
<feature type="transmembrane region" description="Helical" evidence="2">
    <location>
        <begin position="188"/>
        <end position="205"/>
    </location>
</feature>
<keyword evidence="2" id="KW-0472">Membrane</keyword>
<protein>
    <submittedName>
        <fullName evidence="3">Uncharacterized protein</fullName>
    </submittedName>
</protein>
<proteinExistence type="predicted"/>
<evidence type="ECO:0000313" key="3">
    <source>
        <dbReference type="EMBL" id="GGI09420.1"/>
    </source>
</evidence>
<feature type="transmembrane region" description="Helical" evidence="2">
    <location>
        <begin position="217"/>
        <end position="236"/>
    </location>
</feature>
<keyword evidence="2" id="KW-0812">Transmembrane</keyword>
<evidence type="ECO:0000313" key="4">
    <source>
        <dbReference type="Proteomes" id="UP000632535"/>
    </source>
</evidence>
<evidence type="ECO:0000256" key="2">
    <source>
        <dbReference type="SAM" id="Phobius"/>
    </source>
</evidence>
<feature type="transmembrane region" description="Helical" evidence="2">
    <location>
        <begin position="278"/>
        <end position="295"/>
    </location>
</feature>
<accession>A0ABQ2B9R2</accession>
<feature type="transmembrane region" description="Helical" evidence="2">
    <location>
        <begin position="59"/>
        <end position="82"/>
    </location>
</feature>
<dbReference type="Proteomes" id="UP000632535">
    <property type="component" value="Unassembled WGS sequence"/>
</dbReference>
<dbReference type="EMBL" id="BMDG01000008">
    <property type="protein sequence ID" value="GGI09420.1"/>
    <property type="molecule type" value="Genomic_DNA"/>
</dbReference>